<name>A0A6J4KAP1_9CYAN</name>
<evidence type="ECO:0000313" key="1">
    <source>
        <dbReference type="EMBL" id="CAA9300773.1"/>
    </source>
</evidence>
<organism evidence="1">
    <name type="scientific">uncultured Coleofasciculus sp</name>
    <dbReference type="NCBI Taxonomy" id="1267456"/>
    <lineage>
        <taxon>Bacteria</taxon>
        <taxon>Bacillati</taxon>
        <taxon>Cyanobacteriota</taxon>
        <taxon>Cyanophyceae</taxon>
        <taxon>Coleofasciculales</taxon>
        <taxon>Coleofasciculaceae</taxon>
        <taxon>Coleofasciculus</taxon>
        <taxon>environmental samples</taxon>
    </lineage>
</organism>
<reference evidence="1" key="1">
    <citation type="submission" date="2020-02" db="EMBL/GenBank/DDBJ databases">
        <authorList>
            <person name="Meier V. D."/>
        </authorList>
    </citation>
    <scope>NUCLEOTIDE SEQUENCE</scope>
    <source>
        <strain evidence="1">AVDCRST_MAG92</strain>
    </source>
</reference>
<accession>A0A6J4KAP1</accession>
<dbReference type="AlphaFoldDB" id="A0A6J4KAP1"/>
<gene>
    <name evidence="1" type="ORF">AVDCRST_MAG92-5073</name>
</gene>
<dbReference type="EMBL" id="CADCTM010000885">
    <property type="protein sequence ID" value="CAA9300773.1"/>
    <property type="molecule type" value="Genomic_DNA"/>
</dbReference>
<sequence length="248" mass="27597">MYDLTSFTFTDMVECGWELSQLGVKAESMEEASTRIVNYFYEHLIDKPTGTSACGLIRCFKTHPYEELDAQLREEVRGMLGYTPSGTMKCLTLLGTVGDKSEWNSRHRSNGHKAIPLVSEDMVAQSPMISQLIRQFGLDISTVLKPEHKLLVQFEEKNLNVFHVPEAVGSSYIPAQESFVIPFAIKSVQGFGGLLPSGNLFAIIMFSKVPISRKTAEIFKTLASNVKSVLLPFDGKVVFAKSLYQNSV</sequence>
<proteinExistence type="predicted"/>
<protein>
    <submittedName>
        <fullName evidence="1">Serine phosphatase RsbU, regulator of sigma subunit</fullName>
    </submittedName>
</protein>